<reference evidence="4" key="1">
    <citation type="submission" date="2021-07" db="EMBL/GenBank/DDBJ databases">
        <title>Draft genome of Mortierella alpina, strain LL118, isolated from an aspen leaf litter sample.</title>
        <authorList>
            <person name="Yang S."/>
            <person name="Vinatzer B.A."/>
        </authorList>
    </citation>
    <scope>NUCLEOTIDE SEQUENCE</scope>
    <source>
        <strain evidence="4">LL118</strain>
    </source>
</reference>
<feature type="region of interest" description="Disordered" evidence="1">
    <location>
        <begin position="338"/>
        <end position="399"/>
    </location>
</feature>
<name>A0A9P7ZZZ3_MORAP</name>
<dbReference type="InterPro" id="IPR032640">
    <property type="entry name" value="AMPK1_CBM"/>
</dbReference>
<feature type="region of interest" description="Disordered" evidence="1">
    <location>
        <begin position="794"/>
        <end position="922"/>
    </location>
</feature>
<evidence type="ECO:0000256" key="1">
    <source>
        <dbReference type="SAM" id="MobiDB-lite"/>
    </source>
</evidence>
<feature type="domain" description="AMP-activated protein kinase glycogen-binding" evidence="3">
    <location>
        <begin position="424"/>
        <end position="460"/>
    </location>
</feature>
<dbReference type="Proteomes" id="UP000717515">
    <property type="component" value="Unassembled WGS sequence"/>
</dbReference>
<feature type="compositionally biased region" description="Low complexity" evidence="1">
    <location>
        <begin position="338"/>
        <end position="363"/>
    </location>
</feature>
<feature type="compositionally biased region" description="Polar residues" evidence="1">
    <location>
        <begin position="1"/>
        <end position="10"/>
    </location>
</feature>
<accession>A0A9P7ZZZ3</accession>
<keyword evidence="2" id="KW-0812">Transmembrane</keyword>
<feature type="region of interest" description="Disordered" evidence="1">
    <location>
        <begin position="682"/>
        <end position="777"/>
    </location>
</feature>
<feature type="compositionally biased region" description="Low complexity" evidence="1">
    <location>
        <begin position="131"/>
        <end position="142"/>
    </location>
</feature>
<feature type="compositionally biased region" description="Basic and acidic residues" evidence="1">
    <location>
        <begin position="48"/>
        <end position="71"/>
    </location>
</feature>
<keyword evidence="2" id="KW-0472">Membrane</keyword>
<feature type="region of interest" description="Disordered" evidence="1">
    <location>
        <begin position="125"/>
        <end position="167"/>
    </location>
</feature>
<keyword evidence="2" id="KW-1133">Transmembrane helix</keyword>
<dbReference type="AlphaFoldDB" id="A0A9P7ZZZ3"/>
<sequence length="956" mass="103278">MHQIRGQSLPKTFLENPYEKRSAGSSSSKTHSHKKTSKQSSSSSTHDPATKGKETEKEKEKEKEAAEDKAKSTKLKKSKSKKEEKGISSMIGASLMTTTMFLPPATGAAASPTAVASPVLIASASGRDRSSSLTSQKSAKSAIGATHKDEQQASTSGTPLTQGSSTITTTTTTTATTSALLPPLLPRNSLDNSSIHSVSSSVTHGHSHTHIRLPSIFKRRIQSSATSASLESSSSSTHSLALPSTSSSLKQQHPILMAPQQDITISWPYAVPKGQVFIAGTWSVPGHGPWEKIPMSLVPGTTDRYEVSLNVQEVEDISDYFDDDGYLHHELLEQHAASTTAATTTTTTTPSSPSTPGTTPHATLSKRQRIRRFFGRARSSSTTSNSATSNNNSNSANAKDDVLHQDLPYHHQSKDGIILPLSREYRYQYKFVIDDEWKCDPNRPQVQDSEGHWNHELAVELIEQIHQRPTASMLLDAVTNRSRSSSLHSQLTAPAVSKEEVGEDEGEAVKQDQAEIRQDHVEVLDQPEAETETVSREMHSPSPPPYSSPLVPLTAAAAVNKAIVSKPKVKAAKLSRNTYEAVLIFDEKDDVSDGEGGRVPGDEVDDDESDYDDDDELAAAQQQPSQEAEEVQQQQIVGDGDAAGVVTPQQDDDHGKAQPQHADNDQDAAILLSAAAATMVDDTVEDLLEQQARDEHEVESEPEVTASLESETVAVPKLPLDDAQEDHREDSFKLQAAANPEEQKSDSHEVASGDELKPEEELVSTRTLTKESSRAGLEVVTDNAAAAVLAASAATAAAAASYSQVPSPPLTPSKDHQEQHHHHHSETTLETEQTTETTTEQDTQQKSYVPLTPQSEAPPFKLTSTHEEDKTFDVLEDKENPSSIHLRSQSSSSLASVSSSSSKQKRKQDESVENKSATKKAGPDHFPNLIWSICKTTVVVSAAVVVLGFGLGRRRS</sequence>
<gene>
    <name evidence="4" type="ORF">KVV02_004812</name>
</gene>
<feature type="compositionally biased region" description="Low complexity" evidence="1">
    <location>
        <begin position="376"/>
        <end position="397"/>
    </location>
</feature>
<feature type="region of interest" description="Disordered" evidence="1">
    <location>
        <begin position="586"/>
        <end position="669"/>
    </location>
</feature>
<feature type="compositionally biased region" description="Acidic residues" evidence="1">
    <location>
        <begin position="602"/>
        <end position="617"/>
    </location>
</feature>
<dbReference type="CDD" id="cd02859">
    <property type="entry name" value="E_set_AMPKbeta_like_N"/>
    <property type="match status" value="1"/>
</dbReference>
<feature type="region of interest" description="Disordered" evidence="1">
    <location>
        <begin position="1"/>
        <end position="86"/>
    </location>
</feature>
<evidence type="ECO:0000256" key="2">
    <source>
        <dbReference type="SAM" id="Phobius"/>
    </source>
</evidence>
<feature type="transmembrane region" description="Helical" evidence="2">
    <location>
        <begin position="929"/>
        <end position="951"/>
    </location>
</feature>
<feature type="compositionally biased region" description="Low complexity" evidence="1">
    <location>
        <begin position="158"/>
        <end position="167"/>
    </location>
</feature>
<comment type="caution">
    <text evidence="4">The sequence shown here is derived from an EMBL/GenBank/DDBJ whole genome shotgun (WGS) entry which is preliminary data.</text>
</comment>
<dbReference type="InterPro" id="IPR013783">
    <property type="entry name" value="Ig-like_fold"/>
</dbReference>
<dbReference type="EMBL" id="JAIFTL010000183">
    <property type="protein sequence ID" value="KAG9321783.1"/>
    <property type="molecule type" value="Genomic_DNA"/>
</dbReference>
<feature type="compositionally biased region" description="Basic and acidic residues" evidence="1">
    <location>
        <begin position="507"/>
        <end position="523"/>
    </location>
</feature>
<dbReference type="SUPFAM" id="SSF81296">
    <property type="entry name" value="E set domains"/>
    <property type="match status" value="1"/>
</dbReference>
<proteinExistence type="predicted"/>
<evidence type="ECO:0000313" key="5">
    <source>
        <dbReference type="Proteomes" id="UP000717515"/>
    </source>
</evidence>
<feature type="compositionally biased region" description="Low complexity" evidence="1">
    <location>
        <begin position="618"/>
        <end position="635"/>
    </location>
</feature>
<feature type="compositionally biased region" description="Basic and acidic residues" evidence="1">
    <location>
        <begin position="741"/>
        <end position="760"/>
    </location>
</feature>
<dbReference type="Gene3D" id="2.60.40.10">
    <property type="entry name" value="Immunoglobulins"/>
    <property type="match status" value="1"/>
</dbReference>
<organism evidence="4 5">
    <name type="scientific">Mortierella alpina</name>
    <name type="common">Oleaginous fungus</name>
    <name type="synonym">Mortierella renispora</name>
    <dbReference type="NCBI Taxonomy" id="64518"/>
    <lineage>
        <taxon>Eukaryota</taxon>
        <taxon>Fungi</taxon>
        <taxon>Fungi incertae sedis</taxon>
        <taxon>Mucoromycota</taxon>
        <taxon>Mortierellomycotina</taxon>
        <taxon>Mortierellomycetes</taxon>
        <taxon>Mortierellales</taxon>
        <taxon>Mortierellaceae</taxon>
        <taxon>Mortierella</taxon>
    </lineage>
</organism>
<feature type="compositionally biased region" description="Basic residues" evidence="1">
    <location>
        <begin position="364"/>
        <end position="375"/>
    </location>
</feature>
<feature type="compositionally biased region" description="Low complexity" evidence="1">
    <location>
        <begin position="882"/>
        <end position="902"/>
    </location>
</feature>
<evidence type="ECO:0000313" key="4">
    <source>
        <dbReference type="EMBL" id="KAG9321783.1"/>
    </source>
</evidence>
<feature type="compositionally biased region" description="Basic and acidic residues" evidence="1">
    <location>
        <begin position="864"/>
        <end position="880"/>
    </location>
</feature>
<evidence type="ECO:0000259" key="3">
    <source>
        <dbReference type="Pfam" id="PF16561"/>
    </source>
</evidence>
<feature type="compositionally biased region" description="Low complexity" evidence="1">
    <location>
        <begin position="828"/>
        <end position="845"/>
    </location>
</feature>
<feature type="region of interest" description="Disordered" evidence="1">
    <location>
        <begin position="484"/>
        <end position="547"/>
    </location>
</feature>
<dbReference type="Pfam" id="PF16561">
    <property type="entry name" value="AMPK1_CBM"/>
    <property type="match status" value="1"/>
</dbReference>
<protein>
    <recommendedName>
        <fullName evidence="3">AMP-activated protein kinase glycogen-binding domain-containing protein</fullName>
    </recommendedName>
</protein>
<dbReference type="InterPro" id="IPR014756">
    <property type="entry name" value="Ig_E-set"/>
</dbReference>